<sequence length="237" mass="27223">MALQSLQRRLDATTEDRVDRDGAELAGWLLYHRPDILSRPFLSTTAAENLESCTPRRETLMASHKNLPSIVGPEDLHKVGEAPQPPRDTGTLDSKMKMLVWDVQNSRSIPLHRPILANRPDAQRRLDLQIHNIVRTWATHPILASRHQKREEGKRWLRYRREEYQLHLATGVPVEEWERHRKRILEKSVNQSNGTEDTEQTHSRLHHPPEITTLPGLAGLDSAADEVCRAPASRRRA</sequence>
<dbReference type="AlphaFoldDB" id="A0AAN6ID88"/>
<reference evidence="2" key="1">
    <citation type="journal article" date="2022" name="bioRxiv">
        <title>Deciphering the potential niche of two novel black yeast fungi from a biological soil crust based on their genomes, phenotypes, and melanin regulation.</title>
        <authorList>
            <consortium name="DOE Joint Genome Institute"/>
            <person name="Carr E.C."/>
            <person name="Barton Q."/>
            <person name="Grambo S."/>
            <person name="Sullivan M."/>
            <person name="Renfro C.M."/>
            <person name="Kuo A."/>
            <person name="Pangilinan J."/>
            <person name="Lipzen A."/>
            <person name="Keymanesh K."/>
            <person name="Savage E."/>
            <person name="Barry K."/>
            <person name="Grigoriev I.V."/>
            <person name="Riekhof W.R."/>
            <person name="Harris S.S."/>
        </authorList>
    </citation>
    <scope>NUCLEOTIDE SEQUENCE</scope>
    <source>
        <strain evidence="2">JF 03-4F</strain>
    </source>
</reference>
<evidence type="ECO:0000313" key="2">
    <source>
        <dbReference type="EMBL" id="KAI1613627.1"/>
    </source>
</evidence>
<name>A0AAN6ID88_9EURO</name>
<evidence type="ECO:0000256" key="1">
    <source>
        <dbReference type="SAM" id="MobiDB-lite"/>
    </source>
</evidence>
<dbReference type="Proteomes" id="UP001203852">
    <property type="component" value="Unassembled WGS sequence"/>
</dbReference>
<dbReference type="EMBL" id="MU404353">
    <property type="protein sequence ID" value="KAI1613627.1"/>
    <property type="molecule type" value="Genomic_DNA"/>
</dbReference>
<keyword evidence="3" id="KW-1185">Reference proteome</keyword>
<gene>
    <name evidence="2" type="ORF">EDD36DRAFT_463512</name>
</gene>
<accession>A0AAN6ID88</accession>
<proteinExistence type="predicted"/>
<organism evidence="2 3">
    <name type="scientific">Exophiala viscosa</name>
    <dbReference type="NCBI Taxonomy" id="2486360"/>
    <lineage>
        <taxon>Eukaryota</taxon>
        <taxon>Fungi</taxon>
        <taxon>Dikarya</taxon>
        <taxon>Ascomycota</taxon>
        <taxon>Pezizomycotina</taxon>
        <taxon>Eurotiomycetes</taxon>
        <taxon>Chaetothyriomycetidae</taxon>
        <taxon>Chaetothyriales</taxon>
        <taxon>Herpotrichiellaceae</taxon>
        <taxon>Exophiala</taxon>
    </lineage>
</organism>
<evidence type="ECO:0000313" key="3">
    <source>
        <dbReference type="Proteomes" id="UP001203852"/>
    </source>
</evidence>
<feature type="region of interest" description="Disordered" evidence="1">
    <location>
        <begin position="71"/>
        <end position="92"/>
    </location>
</feature>
<comment type="caution">
    <text evidence="2">The sequence shown here is derived from an EMBL/GenBank/DDBJ whole genome shotgun (WGS) entry which is preliminary data.</text>
</comment>
<protein>
    <submittedName>
        <fullName evidence="2">Uncharacterized protein</fullName>
    </submittedName>
</protein>
<feature type="region of interest" description="Disordered" evidence="1">
    <location>
        <begin position="187"/>
        <end position="220"/>
    </location>
</feature>